<keyword evidence="3" id="KW-1185">Reference proteome</keyword>
<dbReference type="OrthoDB" id="412383at2759"/>
<protein>
    <recommendedName>
        <fullName evidence="4">Diaminopimelate epimerase-like protein</fullName>
    </recommendedName>
</protein>
<dbReference type="PANTHER" id="PTHR13774">
    <property type="entry name" value="PHENAZINE BIOSYNTHESIS PROTEIN"/>
    <property type="match status" value="1"/>
</dbReference>
<dbReference type="VEuPathDB" id="FungiDB:JI435_027570"/>
<organism evidence="2 3">
    <name type="scientific">Phaeosphaeria nodorum (strain SN15 / ATCC MYA-4574 / FGSC 10173)</name>
    <name type="common">Glume blotch fungus</name>
    <name type="synonym">Parastagonospora nodorum</name>
    <dbReference type="NCBI Taxonomy" id="321614"/>
    <lineage>
        <taxon>Eukaryota</taxon>
        <taxon>Fungi</taxon>
        <taxon>Dikarya</taxon>
        <taxon>Ascomycota</taxon>
        <taxon>Pezizomycotina</taxon>
        <taxon>Dothideomycetes</taxon>
        <taxon>Pleosporomycetidae</taxon>
        <taxon>Pleosporales</taxon>
        <taxon>Pleosporineae</taxon>
        <taxon>Phaeosphaeriaceae</taxon>
        <taxon>Parastagonospora</taxon>
    </lineage>
</organism>
<dbReference type="PANTHER" id="PTHR13774:SF32">
    <property type="entry name" value="ANTISENSE-ENHANCING SEQUENCE 1"/>
    <property type="match status" value="1"/>
</dbReference>
<dbReference type="Pfam" id="PF02567">
    <property type="entry name" value="PhzC-PhzF"/>
    <property type="match status" value="1"/>
</dbReference>
<name>A0A7U2HYG9_PHANO</name>
<dbReference type="InterPro" id="IPR003719">
    <property type="entry name" value="Phenazine_PhzF-like"/>
</dbReference>
<reference evidence="3" key="1">
    <citation type="journal article" date="2021" name="BMC Genomics">
        <title>Chromosome-level genome assembly and manually-curated proteome of model necrotroph Parastagonospora nodorum Sn15 reveals a genome-wide trove of candidate effector homologs, and redundancy of virulence-related functions within an accessory chromosome.</title>
        <authorList>
            <person name="Bertazzoni S."/>
            <person name="Jones D.A.B."/>
            <person name="Phan H.T."/>
            <person name="Tan K.-C."/>
            <person name="Hane J.K."/>
        </authorList>
    </citation>
    <scope>NUCLEOTIDE SEQUENCE [LARGE SCALE GENOMIC DNA]</scope>
    <source>
        <strain evidence="3">SN15 / ATCC MYA-4574 / FGSC 10173)</strain>
    </source>
</reference>
<evidence type="ECO:0000256" key="1">
    <source>
        <dbReference type="PIRSR" id="PIRSR016184-1"/>
    </source>
</evidence>
<dbReference type="NCBIfam" id="TIGR00654">
    <property type="entry name" value="PhzF_family"/>
    <property type="match status" value="1"/>
</dbReference>
<feature type="active site" evidence="1">
    <location>
        <position position="52"/>
    </location>
</feature>
<dbReference type="EMBL" id="CP069027">
    <property type="protein sequence ID" value="QRC95024.1"/>
    <property type="molecule type" value="Genomic_DNA"/>
</dbReference>
<evidence type="ECO:0000313" key="2">
    <source>
        <dbReference type="EMBL" id="QRC95024.1"/>
    </source>
</evidence>
<dbReference type="SUPFAM" id="SSF54506">
    <property type="entry name" value="Diaminopimelate epimerase-like"/>
    <property type="match status" value="1"/>
</dbReference>
<evidence type="ECO:0008006" key="4">
    <source>
        <dbReference type="Google" id="ProtNLM"/>
    </source>
</evidence>
<dbReference type="GO" id="GO:0003824">
    <property type="term" value="F:catalytic activity"/>
    <property type="evidence" value="ECO:0007669"/>
    <property type="project" value="InterPro"/>
</dbReference>
<accession>A0A7U2HYG9</accession>
<sequence length="319" mass="34893">MSSPSQLEFVTVDVFTTERYSGNPLAIIRIPHGVTMTQEQKQMIAREFNLSESTFLHEKSPSAPGNTWVVDIFLTTAEIPFAGHPTIGTACYVLSRAAQERGLEDGVIEAGFQLKAGPVSLVYDVAKKTARAAIPHDVHIHGKRWGRQDLFKLQPRLARGHEQRKFGIKDDFAIVSIVKGMTFVLVELDNLEALEMVSVAGQGISISGLDEGWDKTFIGTYFFVRMGKNAGGATMLRTRMIEGSLEDPATGSAASDLVAYLSLNEGGPSETLKFEIIQGVEMGRRSEIFIDVEMDSNKSIAKIVLEGSAVRVMEGRLAI</sequence>
<dbReference type="Proteomes" id="UP000663193">
    <property type="component" value="Chromosome 5"/>
</dbReference>
<dbReference type="Gene3D" id="3.10.310.10">
    <property type="entry name" value="Diaminopimelate Epimerase, Chain A, domain 1"/>
    <property type="match status" value="2"/>
</dbReference>
<dbReference type="PIRSF" id="PIRSF016184">
    <property type="entry name" value="PhzC_PhzF"/>
    <property type="match status" value="1"/>
</dbReference>
<dbReference type="AlphaFoldDB" id="A0A7U2HYG9"/>
<gene>
    <name evidence="2" type="ORF">JI435_027570</name>
</gene>
<evidence type="ECO:0000313" key="3">
    <source>
        <dbReference type="Proteomes" id="UP000663193"/>
    </source>
</evidence>
<proteinExistence type="predicted"/>
<dbReference type="OMA" id="FIHLHID"/>